<dbReference type="EMBL" id="JANIBM010000003">
    <property type="protein sequence ID" value="MCQ8180131.1"/>
    <property type="molecule type" value="Genomic_DNA"/>
</dbReference>
<keyword evidence="5" id="KW-1185">Reference proteome</keyword>
<protein>
    <submittedName>
        <fullName evidence="4">TetR/AcrR family transcriptional regulator</fullName>
    </submittedName>
</protein>
<evidence type="ECO:0000256" key="1">
    <source>
        <dbReference type="ARBA" id="ARBA00023125"/>
    </source>
</evidence>
<accession>A0ABT1UDP5</accession>
<dbReference type="Gene3D" id="1.10.357.10">
    <property type="entry name" value="Tetracycline Repressor, domain 2"/>
    <property type="match status" value="1"/>
</dbReference>
<dbReference type="PRINTS" id="PR00455">
    <property type="entry name" value="HTHTETR"/>
</dbReference>
<organism evidence="4 5">
    <name type="scientific">Methylomonas aurea</name>
    <dbReference type="NCBI Taxonomy" id="2952224"/>
    <lineage>
        <taxon>Bacteria</taxon>
        <taxon>Pseudomonadati</taxon>
        <taxon>Pseudomonadota</taxon>
        <taxon>Gammaproteobacteria</taxon>
        <taxon>Methylococcales</taxon>
        <taxon>Methylococcaceae</taxon>
        <taxon>Methylomonas</taxon>
    </lineage>
</organism>
<dbReference type="Pfam" id="PF14246">
    <property type="entry name" value="TetR_C_7"/>
    <property type="match status" value="1"/>
</dbReference>
<dbReference type="InterPro" id="IPR050109">
    <property type="entry name" value="HTH-type_TetR-like_transc_reg"/>
</dbReference>
<dbReference type="SUPFAM" id="SSF48498">
    <property type="entry name" value="Tetracyclin repressor-like, C-terminal domain"/>
    <property type="match status" value="1"/>
</dbReference>
<feature type="DNA-binding region" description="H-T-H motif" evidence="2">
    <location>
        <begin position="36"/>
        <end position="55"/>
    </location>
</feature>
<comment type="caution">
    <text evidence="4">The sequence shown here is derived from an EMBL/GenBank/DDBJ whole genome shotgun (WGS) entry which is preliminary data.</text>
</comment>
<dbReference type="Pfam" id="PF00440">
    <property type="entry name" value="TetR_N"/>
    <property type="match status" value="1"/>
</dbReference>
<dbReference type="InterPro" id="IPR036271">
    <property type="entry name" value="Tet_transcr_reg_TetR-rel_C_sf"/>
</dbReference>
<reference evidence="4 5" key="1">
    <citation type="submission" date="2022-07" db="EMBL/GenBank/DDBJ databases">
        <title>Methylomonas rivi sp. nov., Methylomonas rosea sp. nov., Methylomonas aureus sp. nov. and Methylomonas subterranea sp. nov., four novel methanotrophs isolated from a freshwater creek and the deep terrestrial subsurface.</title>
        <authorList>
            <person name="Abin C."/>
            <person name="Sankaranarayanan K."/>
            <person name="Garner C."/>
            <person name="Sindelar R."/>
            <person name="Kotary K."/>
            <person name="Garner R."/>
            <person name="Barclay S."/>
            <person name="Lawson P."/>
            <person name="Krumholz L."/>
        </authorList>
    </citation>
    <scope>NUCLEOTIDE SEQUENCE [LARGE SCALE GENOMIC DNA]</scope>
    <source>
        <strain evidence="4 5">SURF-1</strain>
    </source>
</reference>
<proteinExistence type="predicted"/>
<dbReference type="Proteomes" id="UP001524569">
    <property type="component" value="Unassembled WGS sequence"/>
</dbReference>
<gene>
    <name evidence="4" type="ORF">NP603_03325</name>
</gene>
<keyword evidence="1 2" id="KW-0238">DNA-binding</keyword>
<dbReference type="InterPro" id="IPR009057">
    <property type="entry name" value="Homeodomain-like_sf"/>
</dbReference>
<dbReference type="InterPro" id="IPR039536">
    <property type="entry name" value="TetR_C_Proteobacteria"/>
</dbReference>
<evidence type="ECO:0000313" key="5">
    <source>
        <dbReference type="Proteomes" id="UP001524569"/>
    </source>
</evidence>
<evidence type="ECO:0000259" key="3">
    <source>
        <dbReference type="PROSITE" id="PS50977"/>
    </source>
</evidence>
<dbReference type="PROSITE" id="PS50977">
    <property type="entry name" value="HTH_TETR_2"/>
    <property type="match status" value="1"/>
</dbReference>
<evidence type="ECO:0000313" key="4">
    <source>
        <dbReference type="EMBL" id="MCQ8180131.1"/>
    </source>
</evidence>
<name>A0ABT1UDP5_9GAMM</name>
<feature type="domain" description="HTH tetR-type" evidence="3">
    <location>
        <begin position="13"/>
        <end position="73"/>
    </location>
</feature>
<dbReference type="SUPFAM" id="SSF46689">
    <property type="entry name" value="Homeodomain-like"/>
    <property type="match status" value="1"/>
</dbReference>
<dbReference type="PANTHER" id="PTHR30055:SF146">
    <property type="entry name" value="HTH-TYPE TRANSCRIPTIONAL DUAL REGULATOR CECR"/>
    <property type="match status" value="1"/>
</dbReference>
<evidence type="ECO:0000256" key="2">
    <source>
        <dbReference type="PROSITE-ProRule" id="PRU00335"/>
    </source>
</evidence>
<dbReference type="PANTHER" id="PTHR30055">
    <property type="entry name" value="HTH-TYPE TRANSCRIPTIONAL REGULATOR RUTR"/>
    <property type="match status" value="1"/>
</dbReference>
<dbReference type="RefSeq" id="WP_256609509.1">
    <property type="nucleotide sequence ID" value="NZ_JANIBM010000003.1"/>
</dbReference>
<sequence>MVKCGRPCKGDEQQSRDRLLDAALRLFLEHGYGNLSMETIARDARVSLRTVYSQFGGKAGLFGALIRRCSDQFIDSLCTELPPEEALVSFAGQFLFRITRPDVLRMRAILIGESPRFPELATQFYEQGPRRTLATLAQYFRRHQQAGLIADTDADFLADQFVSAVRGERLQRLQLGLEPTPDQAEIERWVEPAVRLFLAGCLAK</sequence>
<dbReference type="InterPro" id="IPR001647">
    <property type="entry name" value="HTH_TetR"/>
</dbReference>